<evidence type="ECO:0000313" key="2">
    <source>
        <dbReference type="EMBL" id="MDF9748429.1"/>
    </source>
</evidence>
<dbReference type="CDD" id="cd02042">
    <property type="entry name" value="ParAB_family"/>
    <property type="match status" value="1"/>
</dbReference>
<name>A0A9Q4L708_9EURY</name>
<keyword evidence="3" id="KW-1185">Reference proteome</keyword>
<dbReference type="SUPFAM" id="SSF52540">
    <property type="entry name" value="P-loop containing nucleoside triphosphate hydrolases"/>
    <property type="match status" value="1"/>
</dbReference>
<dbReference type="InterPro" id="IPR025669">
    <property type="entry name" value="AAA_dom"/>
</dbReference>
<comment type="caution">
    <text evidence="2">The sequence shown here is derived from an EMBL/GenBank/DDBJ whole genome shotgun (WGS) entry which is preliminary data.</text>
</comment>
<dbReference type="RefSeq" id="WP_277525138.1">
    <property type="nucleotide sequence ID" value="NZ_JAMQOT010000015.1"/>
</dbReference>
<dbReference type="EMBL" id="JAMQOT010000015">
    <property type="protein sequence ID" value="MDF9748429.1"/>
    <property type="molecule type" value="Genomic_DNA"/>
</dbReference>
<accession>A0A9Q4L708</accession>
<dbReference type="PANTHER" id="PTHR13696:SF99">
    <property type="entry name" value="COBYRINIC ACID AC-DIAMIDE SYNTHASE"/>
    <property type="match status" value="1"/>
</dbReference>
<dbReference type="InterPro" id="IPR050678">
    <property type="entry name" value="DNA_Partitioning_ATPase"/>
</dbReference>
<evidence type="ECO:0000259" key="1">
    <source>
        <dbReference type="Pfam" id="PF13614"/>
    </source>
</evidence>
<dbReference type="InterPro" id="IPR027417">
    <property type="entry name" value="P-loop_NTPase"/>
</dbReference>
<feature type="domain" description="AAA" evidence="1">
    <location>
        <begin position="5"/>
        <end position="181"/>
    </location>
</feature>
<dbReference type="PANTHER" id="PTHR13696">
    <property type="entry name" value="P-LOOP CONTAINING NUCLEOSIDE TRIPHOSPHATE HYDROLASE"/>
    <property type="match status" value="1"/>
</dbReference>
<dbReference type="AlphaFoldDB" id="A0A9Q4L708"/>
<gene>
    <name evidence="2" type="ORF">NDI89_22960</name>
</gene>
<dbReference type="Gene3D" id="3.40.50.300">
    <property type="entry name" value="P-loop containing nucleotide triphosphate hydrolases"/>
    <property type="match status" value="1"/>
</dbReference>
<dbReference type="Proteomes" id="UP001154061">
    <property type="component" value="Unassembled WGS sequence"/>
</dbReference>
<dbReference type="Pfam" id="PF13614">
    <property type="entry name" value="AAA_31"/>
    <property type="match status" value="1"/>
</dbReference>
<sequence>MLAYSVYGEAGGPGKTTISGSLAAAHARHDLDVLAIDLDPQNASLSYLLDVDDDREDPDVDHLVRHLIDRPKGSFEDLIRTTDHGIDIIPAHNALSGLDDLLDRVAKTANDMGEDFDPTTRLREVLVEFGVADRYDVVIIDPSRTEGAGLYNAIAATGSLVVPAEATAKGKQSVIGLEQLVGGLEEELGGIDVGVLAVVPNKVDKRSGTQRTYLQDLQEVAYPVPVEIPIRGALFDGAWEHRCSPYEFVEEHRERVPDRERETLELIDELAATIEAEADL</sequence>
<evidence type="ECO:0000313" key="3">
    <source>
        <dbReference type="Proteomes" id="UP001154061"/>
    </source>
</evidence>
<protein>
    <submittedName>
        <fullName evidence="2">ParA family protein</fullName>
    </submittedName>
</protein>
<reference evidence="2" key="1">
    <citation type="submission" date="2022-06" db="EMBL/GenBank/DDBJ databases">
        <title>Natrinema sp. a new haloarchaeum isolate from saline soil.</title>
        <authorList>
            <person name="Strakova D."/>
            <person name="Galisteo C."/>
            <person name="Sanchez-Porro C."/>
            <person name="Ventosa A."/>
        </authorList>
    </citation>
    <scope>NUCLEOTIDE SEQUENCE</scope>
    <source>
        <strain evidence="2">S1CR25-10</strain>
    </source>
</reference>
<organism evidence="2 3">
    <name type="scientific">Natrinema salsiterrestre</name>
    <dbReference type="NCBI Taxonomy" id="2950540"/>
    <lineage>
        <taxon>Archaea</taxon>
        <taxon>Methanobacteriati</taxon>
        <taxon>Methanobacteriota</taxon>
        <taxon>Stenosarchaea group</taxon>
        <taxon>Halobacteria</taxon>
        <taxon>Halobacteriales</taxon>
        <taxon>Natrialbaceae</taxon>
        <taxon>Natrinema</taxon>
    </lineage>
</organism>
<proteinExistence type="predicted"/>